<name>A0ABD2BXZ2_VESSQ</name>
<sequence>MILQKRSICSSIVPQSKRFVHYPSRSPLESCLHNELMKKISCYKLGHCEPKQGKTLERMTSSKGTLIQEVYPEKTKRFANAFSKSFGTLISGKMWH</sequence>
<evidence type="ECO:0000313" key="2">
    <source>
        <dbReference type="Proteomes" id="UP001607302"/>
    </source>
</evidence>
<evidence type="ECO:0000313" key="1">
    <source>
        <dbReference type="EMBL" id="KAL2737614.1"/>
    </source>
</evidence>
<dbReference type="Proteomes" id="UP001607302">
    <property type="component" value="Unassembled WGS sequence"/>
</dbReference>
<comment type="caution">
    <text evidence="1">The sequence shown here is derived from an EMBL/GenBank/DDBJ whole genome shotgun (WGS) entry which is preliminary data.</text>
</comment>
<dbReference type="AlphaFoldDB" id="A0ABD2BXZ2"/>
<dbReference type="EMBL" id="JAUDFV010000027">
    <property type="protein sequence ID" value="KAL2737614.1"/>
    <property type="molecule type" value="Genomic_DNA"/>
</dbReference>
<accession>A0ABD2BXZ2</accession>
<keyword evidence="2" id="KW-1185">Reference proteome</keyword>
<proteinExistence type="predicted"/>
<organism evidence="1 2">
    <name type="scientific">Vespula squamosa</name>
    <name type="common">Southern yellow jacket</name>
    <name type="synonym">Wasp</name>
    <dbReference type="NCBI Taxonomy" id="30214"/>
    <lineage>
        <taxon>Eukaryota</taxon>
        <taxon>Metazoa</taxon>
        <taxon>Ecdysozoa</taxon>
        <taxon>Arthropoda</taxon>
        <taxon>Hexapoda</taxon>
        <taxon>Insecta</taxon>
        <taxon>Pterygota</taxon>
        <taxon>Neoptera</taxon>
        <taxon>Endopterygota</taxon>
        <taxon>Hymenoptera</taxon>
        <taxon>Apocrita</taxon>
        <taxon>Aculeata</taxon>
        <taxon>Vespoidea</taxon>
        <taxon>Vespidae</taxon>
        <taxon>Vespinae</taxon>
        <taxon>Vespula</taxon>
    </lineage>
</organism>
<reference evidence="1 2" key="1">
    <citation type="journal article" date="2024" name="Ann. Entomol. Soc. Am.">
        <title>Genomic analyses of the southern and eastern yellowjacket wasps (Hymenoptera: Vespidae) reveal evolutionary signatures of social life.</title>
        <authorList>
            <person name="Catto M.A."/>
            <person name="Caine P.B."/>
            <person name="Orr S.E."/>
            <person name="Hunt B.G."/>
            <person name="Goodisman M.A.D."/>
        </authorList>
    </citation>
    <scope>NUCLEOTIDE SEQUENCE [LARGE SCALE GENOMIC DNA]</scope>
    <source>
        <strain evidence="1">233</strain>
        <tissue evidence="1">Head and thorax</tissue>
    </source>
</reference>
<protein>
    <submittedName>
        <fullName evidence="1">Uncharacterized protein</fullName>
    </submittedName>
</protein>
<gene>
    <name evidence="1" type="ORF">V1478_001700</name>
</gene>